<reference evidence="5 6" key="1">
    <citation type="submission" date="2016-01" db="EMBL/GenBank/DDBJ databases">
        <title>The draft genome sequence of Aquimarina sp. RZW4-3-2.</title>
        <authorList>
            <person name="Wang Y."/>
        </authorList>
    </citation>
    <scope>NUCLEOTIDE SEQUENCE [LARGE SCALE GENOMIC DNA]</scope>
    <source>
        <strain evidence="5 6">RZW4-3-2</strain>
    </source>
</reference>
<comment type="cofactor">
    <cofactor evidence="1">
        <name>FMN</name>
        <dbReference type="ChEBI" id="CHEBI:58210"/>
    </cofactor>
</comment>
<gene>
    <name evidence="5" type="ORF">AWE51_09940</name>
</gene>
<accession>A0A162ZQ50</accession>
<feature type="domain" description="NADH:flavin oxidoreductase/NADH oxidase N-terminal" evidence="4">
    <location>
        <begin position="11"/>
        <end position="336"/>
    </location>
</feature>
<organism evidence="5 6">
    <name type="scientific">Aquimarina aggregata</name>
    <dbReference type="NCBI Taxonomy" id="1642818"/>
    <lineage>
        <taxon>Bacteria</taxon>
        <taxon>Pseudomonadati</taxon>
        <taxon>Bacteroidota</taxon>
        <taxon>Flavobacteriia</taxon>
        <taxon>Flavobacteriales</taxon>
        <taxon>Flavobacteriaceae</taxon>
        <taxon>Aquimarina</taxon>
    </lineage>
</organism>
<dbReference type="CDD" id="cd02933">
    <property type="entry name" value="OYE_like_FMN"/>
    <property type="match status" value="1"/>
</dbReference>
<dbReference type="GO" id="GO:0005829">
    <property type="term" value="C:cytosol"/>
    <property type="evidence" value="ECO:0007669"/>
    <property type="project" value="UniProtKB-ARBA"/>
</dbReference>
<dbReference type="Proteomes" id="UP000076715">
    <property type="component" value="Unassembled WGS sequence"/>
</dbReference>
<dbReference type="RefSeq" id="WP_066316039.1">
    <property type="nucleotide sequence ID" value="NZ_LQRT01000024.1"/>
</dbReference>
<evidence type="ECO:0000259" key="4">
    <source>
        <dbReference type="Pfam" id="PF00724"/>
    </source>
</evidence>
<evidence type="ECO:0000313" key="6">
    <source>
        <dbReference type="Proteomes" id="UP000076715"/>
    </source>
</evidence>
<dbReference type="InterPro" id="IPR045247">
    <property type="entry name" value="Oye-like"/>
</dbReference>
<keyword evidence="3" id="KW-0560">Oxidoreductase</keyword>
<dbReference type="EMBL" id="LQRT01000024">
    <property type="protein sequence ID" value="KZS39953.1"/>
    <property type="molecule type" value="Genomic_DNA"/>
</dbReference>
<dbReference type="InterPro" id="IPR001155">
    <property type="entry name" value="OxRdtase_FMN_N"/>
</dbReference>
<dbReference type="AlphaFoldDB" id="A0A162ZQ50"/>
<name>A0A162ZQ50_9FLAO</name>
<dbReference type="PANTHER" id="PTHR22893">
    <property type="entry name" value="NADH OXIDOREDUCTASE-RELATED"/>
    <property type="match status" value="1"/>
</dbReference>
<comment type="caution">
    <text evidence="5">The sequence shown here is derived from an EMBL/GenBank/DDBJ whole genome shotgun (WGS) entry which is preliminary data.</text>
</comment>
<protein>
    <submittedName>
        <fullName evidence="5">Alkene reductase</fullName>
    </submittedName>
</protein>
<proteinExistence type="inferred from homology"/>
<sequence>MTVLDKYVTQNLTLKNRVVMAPMTRSRATNKKGLATDLIAQYYEQRATAGLIISEGISVSKQAIGYINIPGIYSVEQTTSWKNVTEKVHQKGGKIFAQLWHVGRISHPDLLDGNLPLAPSEINPNSECYTYSGFKSTVIPKAMTDQEIKNTVLDFLVAAENAMKADFDGIEIHAANGYLFHQFFAKCANTRTDQYGGNIENRARILFETLDTILQKIPSSKIGIRLSPDFKTWFGIQTDDETKQLFEYIITKLNTYSLAYLHIGGYVEADDHNPTQSILETAKHYRKLYKGSYIINRGFTKELADDAIEQNVADLISFGELFISNPDLVKRFELNTKLQKADQSTFYSTGEKGYIDYPFLESTI</sequence>
<dbReference type="FunFam" id="3.20.20.70:FF:000059">
    <property type="entry name" value="N-ethylmaleimide reductase, FMN-linked"/>
    <property type="match status" value="1"/>
</dbReference>
<keyword evidence="6" id="KW-1185">Reference proteome</keyword>
<evidence type="ECO:0000313" key="5">
    <source>
        <dbReference type="EMBL" id="KZS39953.1"/>
    </source>
</evidence>
<dbReference type="OrthoDB" id="9772736at2"/>
<dbReference type="PANTHER" id="PTHR22893:SF91">
    <property type="entry name" value="NADPH DEHYDROGENASE 2-RELATED"/>
    <property type="match status" value="1"/>
</dbReference>
<comment type="similarity">
    <text evidence="2">Belongs to the NADH:flavin oxidoreductase/NADH oxidase family.</text>
</comment>
<evidence type="ECO:0000256" key="3">
    <source>
        <dbReference type="ARBA" id="ARBA00023002"/>
    </source>
</evidence>
<evidence type="ECO:0000256" key="1">
    <source>
        <dbReference type="ARBA" id="ARBA00001917"/>
    </source>
</evidence>
<evidence type="ECO:0000256" key="2">
    <source>
        <dbReference type="ARBA" id="ARBA00005979"/>
    </source>
</evidence>
<dbReference type="InterPro" id="IPR013785">
    <property type="entry name" value="Aldolase_TIM"/>
</dbReference>
<dbReference type="Pfam" id="PF00724">
    <property type="entry name" value="Oxidored_FMN"/>
    <property type="match status" value="1"/>
</dbReference>
<dbReference type="Gene3D" id="3.20.20.70">
    <property type="entry name" value="Aldolase class I"/>
    <property type="match status" value="1"/>
</dbReference>
<dbReference type="GO" id="GO:0016628">
    <property type="term" value="F:oxidoreductase activity, acting on the CH-CH group of donors, NAD or NADP as acceptor"/>
    <property type="evidence" value="ECO:0007669"/>
    <property type="project" value="UniProtKB-ARBA"/>
</dbReference>
<dbReference type="SUPFAM" id="SSF51395">
    <property type="entry name" value="FMN-linked oxidoreductases"/>
    <property type="match status" value="1"/>
</dbReference>
<dbReference type="STRING" id="1642818.AWE51_09940"/>
<dbReference type="GO" id="GO:0010181">
    <property type="term" value="F:FMN binding"/>
    <property type="evidence" value="ECO:0007669"/>
    <property type="project" value="InterPro"/>
</dbReference>